<dbReference type="SMART" id="SM00271">
    <property type="entry name" value="DnaJ"/>
    <property type="match status" value="1"/>
</dbReference>
<dbReference type="PROSITE" id="PS50076">
    <property type="entry name" value="DNAJ_2"/>
    <property type="match status" value="1"/>
</dbReference>
<dbReference type="InterPro" id="IPR018253">
    <property type="entry name" value="DnaJ_domain_CS"/>
</dbReference>
<evidence type="ECO:0000259" key="2">
    <source>
        <dbReference type="PROSITE" id="PS50076"/>
    </source>
</evidence>
<gene>
    <name evidence="3" type="ORF">EGYM00392_LOCUS32884</name>
</gene>
<sequence>MGDSESEQQLIKRIKATTDFYSILGLQKDASDSEIKKAYRKLALRLHPDKTQTPGAEDAFKKVQRAFDVLGDQDKKSKYDQFGAEAAENDNLRPGQHPGFQGFPGGFAFNGAQFGNAHFQQVNPEDLFRAFFAAQNMQGQQWRQAQEERRQREGQARAFRFPWAILIPFIPVFLIFMQIFVWFFFAVLRNLHILIPIYFLPPQFRRYGFFIAMAFYMMRDDS</sequence>
<evidence type="ECO:0000313" key="3">
    <source>
        <dbReference type="EMBL" id="CAD9021764.1"/>
    </source>
</evidence>
<dbReference type="Pfam" id="PF00226">
    <property type="entry name" value="DnaJ"/>
    <property type="match status" value="1"/>
</dbReference>
<name>A0A7S1ISR0_9EUGL</name>
<dbReference type="EMBL" id="HBGA01088009">
    <property type="protein sequence ID" value="CAD9021764.1"/>
    <property type="molecule type" value="Transcribed_RNA"/>
</dbReference>
<dbReference type="PRINTS" id="PR00625">
    <property type="entry name" value="JDOMAIN"/>
</dbReference>
<keyword evidence="1" id="KW-1133">Transmembrane helix</keyword>
<dbReference type="CDD" id="cd06257">
    <property type="entry name" value="DnaJ"/>
    <property type="match status" value="1"/>
</dbReference>
<accession>A0A7S1ISR0</accession>
<evidence type="ECO:0000256" key="1">
    <source>
        <dbReference type="SAM" id="Phobius"/>
    </source>
</evidence>
<feature type="transmembrane region" description="Helical" evidence="1">
    <location>
        <begin position="161"/>
        <end position="185"/>
    </location>
</feature>
<dbReference type="PROSITE" id="PS00636">
    <property type="entry name" value="DNAJ_1"/>
    <property type="match status" value="1"/>
</dbReference>
<feature type="domain" description="J" evidence="2">
    <location>
        <begin position="19"/>
        <end position="83"/>
    </location>
</feature>
<dbReference type="GO" id="GO:0005783">
    <property type="term" value="C:endoplasmic reticulum"/>
    <property type="evidence" value="ECO:0007669"/>
    <property type="project" value="UniProtKB-ARBA"/>
</dbReference>
<dbReference type="AlphaFoldDB" id="A0A7S1ISR0"/>
<proteinExistence type="predicted"/>
<dbReference type="PANTHER" id="PTHR43908">
    <property type="entry name" value="AT29763P-RELATED"/>
    <property type="match status" value="1"/>
</dbReference>
<organism evidence="3">
    <name type="scientific">Eutreptiella gymnastica</name>
    <dbReference type="NCBI Taxonomy" id="73025"/>
    <lineage>
        <taxon>Eukaryota</taxon>
        <taxon>Discoba</taxon>
        <taxon>Euglenozoa</taxon>
        <taxon>Euglenida</taxon>
        <taxon>Spirocuta</taxon>
        <taxon>Euglenophyceae</taxon>
        <taxon>Eutreptiales</taxon>
        <taxon>Eutreptiaceae</taxon>
        <taxon>Eutreptiella</taxon>
    </lineage>
</organism>
<keyword evidence="1" id="KW-0472">Membrane</keyword>
<dbReference type="InterPro" id="IPR001623">
    <property type="entry name" value="DnaJ_domain"/>
</dbReference>
<protein>
    <recommendedName>
        <fullName evidence="2">J domain-containing protein</fullName>
    </recommendedName>
</protein>
<reference evidence="3" key="1">
    <citation type="submission" date="2021-01" db="EMBL/GenBank/DDBJ databases">
        <authorList>
            <person name="Corre E."/>
            <person name="Pelletier E."/>
            <person name="Niang G."/>
            <person name="Scheremetjew M."/>
            <person name="Finn R."/>
            <person name="Kale V."/>
            <person name="Holt S."/>
            <person name="Cochrane G."/>
            <person name="Meng A."/>
            <person name="Brown T."/>
            <person name="Cohen L."/>
        </authorList>
    </citation>
    <scope>NUCLEOTIDE SEQUENCE</scope>
    <source>
        <strain evidence="3">NIES-381</strain>
    </source>
</reference>
<keyword evidence="1" id="KW-0812">Transmembrane</keyword>
<dbReference type="SUPFAM" id="SSF46565">
    <property type="entry name" value="Chaperone J-domain"/>
    <property type="match status" value="1"/>
</dbReference>
<dbReference type="InterPro" id="IPR051100">
    <property type="entry name" value="DnaJ_subfamily_B/C"/>
</dbReference>
<dbReference type="Gene3D" id="1.10.287.110">
    <property type="entry name" value="DnaJ domain"/>
    <property type="match status" value="1"/>
</dbReference>
<dbReference type="InterPro" id="IPR036869">
    <property type="entry name" value="J_dom_sf"/>
</dbReference>